<accession>A0ABQ5QMI9</accession>
<dbReference type="Gene3D" id="3.40.50.1110">
    <property type="entry name" value="SGNH hydrolase"/>
    <property type="match status" value="1"/>
</dbReference>
<comment type="caution">
    <text evidence="2">The sequence shown here is derived from an EMBL/GenBank/DDBJ whole genome shotgun (WGS) entry which is preliminary data.</text>
</comment>
<dbReference type="PANTHER" id="PTHR43784:SF2">
    <property type="entry name" value="GDSL-LIKE LIPASE_ACYLHYDROLASE, PUTATIVE (AFU_ORTHOLOGUE AFUA_2G00820)-RELATED"/>
    <property type="match status" value="1"/>
</dbReference>
<organism evidence="2 3">
    <name type="scientific">Phytohabitans aurantiacus</name>
    <dbReference type="NCBI Taxonomy" id="3016789"/>
    <lineage>
        <taxon>Bacteria</taxon>
        <taxon>Bacillati</taxon>
        <taxon>Actinomycetota</taxon>
        <taxon>Actinomycetes</taxon>
        <taxon>Micromonosporales</taxon>
        <taxon>Micromonosporaceae</taxon>
    </lineage>
</organism>
<proteinExistence type="predicted"/>
<keyword evidence="2" id="KW-0378">Hydrolase</keyword>
<dbReference type="InterPro" id="IPR013830">
    <property type="entry name" value="SGNH_hydro"/>
</dbReference>
<dbReference type="PANTHER" id="PTHR43784">
    <property type="entry name" value="GDSL-LIKE LIPASE/ACYLHYDROLASE, PUTATIVE (AFU_ORTHOLOGUE AFUA_2G00820)-RELATED"/>
    <property type="match status" value="1"/>
</dbReference>
<dbReference type="InterPro" id="IPR036514">
    <property type="entry name" value="SGNH_hydro_sf"/>
</dbReference>
<evidence type="ECO:0000259" key="1">
    <source>
        <dbReference type="Pfam" id="PF13472"/>
    </source>
</evidence>
<dbReference type="RefSeq" id="WP_281892830.1">
    <property type="nucleotide sequence ID" value="NZ_BSDI01000004.1"/>
</dbReference>
<protein>
    <submittedName>
        <fullName evidence="2">SGNH hydrolase</fullName>
    </submittedName>
</protein>
<dbReference type="EMBL" id="BSDI01000004">
    <property type="protein sequence ID" value="GLH95773.1"/>
    <property type="molecule type" value="Genomic_DNA"/>
</dbReference>
<evidence type="ECO:0000313" key="2">
    <source>
        <dbReference type="EMBL" id="GLH95773.1"/>
    </source>
</evidence>
<keyword evidence="3" id="KW-1185">Reference proteome</keyword>
<evidence type="ECO:0000313" key="3">
    <source>
        <dbReference type="Proteomes" id="UP001144280"/>
    </source>
</evidence>
<feature type="domain" description="SGNH hydrolase-type esterase" evidence="1">
    <location>
        <begin position="6"/>
        <end position="182"/>
    </location>
</feature>
<sequence>MVTFVALGDSTTAGYGDPMPGGGWRGWASLLADGLAPPGQVAFHNLACSGALAADVAYTQLPTALDHEPDVAAVIVGVNDTLRRGFDVAAIGAALDHTASALHRAGALVLTACLPEPGRMFHLPASLARPLARRIAAVNAVTHAVFDRVPGLHLHIPLLPDVYDPRMWSVDRLHPGERGHRLLAGAYFDLLAAHGVPVHRRPDAEPANPPPTTRAQIRWLATEGVHWLYRRSTDLVPQLARLAVAEWWYDLRGAAHRLDDRLQQEIAAALASEPGAAAQPGAITGKPA</sequence>
<dbReference type="InterPro" id="IPR053140">
    <property type="entry name" value="GDSL_Rv0518-like"/>
</dbReference>
<dbReference type="CDD" id="cd01832">
    <property type="entry name" value="SGNH_hydrolase_like_1"/>
    <property type="match status" value="1"/>
</dbReference>
<gene>
    <name evidence="2" type="ORF">Pa4123_10450</name>
</gene>
<name>A0ABQ5QMI9_9ACTN</name>
<dbReference type="Pfam" id="PF13472">
    <property type="entry name" value="Lipase_GDSL_2"/>
    <property type="match status" value="1"/>
</dbReference>
<dbReference type="SUPFAM" id="SSF52266">
    <property type="entry name" value="SGNH hydrolase"/>
    <property type="match status" value="1"/>
</dbReference>
<dbReference type="GO" id="GO:0016787">
    <property type="term" value="F:hydrolase activity"/>
    <property type="evidence" value="ECO:0007669"/>
    <property type="project" value="UniProtKB-KW"/>
</dbReference>
<dbReference type="Proteomes" id="UP001144280">
    <property type="component" value="Unassembled WGS sequence"/>
</dbReference>
<reference evidence="2" key="1">
    <citation type="submission" date="2022-12" db="EMBL/GenBank/DDBJ databases">
        <title>New Phytohabitans aurantiacus sp. RD004123 nov., an actinomycete isolated from soil.</title>
        <authorList>
            <person name="Triningsih D.W."/>
            <person name="Harunari E."/>
            <person name="Igarashi Y."/>
        </authorList>
    </citation>
    <scope>NUCLEOTIDE SEQUENCE</scope>
    <source>
        <strain evidence="2">RD004123</strain>
    </source>
</reference>